<gene>
    <name evidence="2" type="ORF">TUM18999_31170</name>
    <name evidence="3" type="ORF">TUM20286_35850</name>
</gene>
<dbReference type="KEGG" id="ptw:TUM18999_31170"/>
<evidence type="ECO:0000313" key="2">
    <source>
        <dbReference type="EMBL" id="BCG24926.1"/>
    </source>
</evidence>
<proteinExistence type="predicted"/>
<dbReference type="Proteomes" id="UP000509383">
    <property type="component" value="Chromosome"/>
</dbReference>
<feature type="transmembrane region" description="Helical" evidence="1">
    <location>
        <begin position="6"/>
        <end position="24"/>
    </location>
</feature>
<organism evidence="2 4">
    <name type="scientific">Pseudomonas tohonis</name>
    <dbReference type="NCBI Taxonomy" id="2725477"/>
    <lineage>
        <taxon>Bacteria</taxon>
        <taxon>Pseudomonadati</taxon>
        <taxon>Pseudomonadota</taxon>
        <taxon>Gammaproteobacteria</taxon>
        <taxon>Pseudomonadales</taxon>
        <taxon>Pseudomonadaceae</taxon>
        <taxon>Pseudomonas</taxon>
    </lineage>
</organism>
<name>A0A6J4E6N2_9PSED</name>
<dbReference type="EMBL" id="AP023189">
    <property type="protein sequence ID" value="BCG24926.1"/>
    <property type="molecule type" value="Genomic_DNA"/>
</dbReference>
<evidence type="ECO:0000256" key="1">
    <source>
        <dbReference type="SAM" id="Phobius"/>
    </source>
</evidence>
<reference evidence="2 4" key="1">
    <citation type="submission" date="2020-05" db="EMBL/GenBank/DDBJ databases">
        <title>Characterization of novel class B3 metallo-beta-lactamase from novel Pseudomonas species.</title>
        <authorList>
            <person name="Yamada K."/>
            <person name="Aoki K."/>
            <person name="Ishii Y."/>
        </authorList>
    </citation>
    <scope>NUCLEOTIDE SEQUENCE [LARGE SCALE GENOMIC DNA]</scope>
    <source>
        <strain evidence="2 4">TUM18999</strain>
        <strain evidence="3 5">TUM20286</strain>
    </source>
</reference>
<keyword evidence="1" id="KW-0812">Transmembrane</keyword>
<keyword evidence="1" id="KW-0472">Membrane</keyword>
<dbReference type="EMBL" id="BQKM01000008">
    <property type="protein sequence ID" value="GJN53833.1"/>
    <property type="molecule type" value="Genomic_DNA"/>
</dbReference>
<evidence type="ECO:0000313" key="3">
    <source>
        <dbReference type="EMBL" id="GJN53833.1"/>
    </source>
</evidence>
<dbReference type="RefSeq" id="WP_271106178.1">
    <property type="nucleotide sequence ID" value="NZ_AP023189.1"/>
</dbReference>
<protein>
    <submittedName>
        <fullName evidence="2">Uncharacterized protein</fullName>
    </submittedName>
</protein>
<dbReference type="AlphaFoldDB" id="A0A6J4E6N2"/>
<keyword evidence="1" id="KW-1133">Transmembrane helix</keyword>
<dbReference type="Proteomes" id="UP001054892">
    <property type="component" value="Unassembled WGS sequence"/>
</dbReference>
<sequence length="41" mass="4575">MQNAHIGLAIVGLIVVFGLVLFYFDHLREPRKPPPAEDEAT</sequence>
<evidence type="ECO:0000313" key="5">
    <source>
        <dbReference type="Proteomes" id="UP001054892"/>
    </source>
</evidence>
<keyword evidence="5" id="KW-1185">Reference proteome</keyword>
<accession>A0A6J4E6N2</accession>
<evidence type="ECO:0000313" key="4">
    <source>
        <dbReference type="Proteomes" id="UP000509383"/>
    </source>
</evidence>